<accession>A0A1G1WE57</accession>
<organism evidence="2 3">
    <name type="scientific">Candidatus Woykebacteria bacterium RBG_16_39_9b</name>
    <dbReference type="NCBI Taxonomy" id="1802595"/>
    <lineage>
        <taxon>Bacteria</taxon>
        <taxon>Candidatus Woykeibacteriota</taxon>
    </lineage>
</organism>
<dbReference type="InterPro" id="IPR016195">
    <property type="entry name" value="Pol/histidinol_Pase-like"/>
</dbReference>
<sequence>MSKFVADLHLHSAYARATSKDLNFDTISAWAKWKGIQLLSSADFTHPVWWEETKNKLKESKYDGFYHHDRVARSASPAEREAIYFVLGSEISSIYSQGGRVRRTHCLLYFPEMSDVDKFNSLLGKRANLRADGRPIVGLSAKQLLELALSVNEKVIFIPAHAWTPWFSLYGSNSGFDSIDECFGDLSKYIYAIETGLSSDPAMNWRIKELDNRSVVSFSDAHSAPKMGREATIFEADFSYEGVLEALKTPAGPVSSVSQTPQSVSGLTEIPSSLGPSSLPPADRNPRVAFTVEFFPEEGKYHFTGHRNCNVRHSPIETAKEGIICPQCKKKLTIGVMHRVEQLADKSRSEGFKPEDRPDFKSLVPLLEILAESLKTNTYSERVSNDYKKLIDHFGSELTILLKAPIDELENVGGERTAEGIRKVRTGDIVIEPGFDGVYGVVRIWPTSLSGRVEQKQIRIPVQKQANGQTGLFD</sequence>
<dbReference type="Gene3D" id="3.20.20.140">
    <property type="entry name" value="Metal-dependent hydrolases"/>
    <property type="match status" value="1"/>
</dbReference>
<dbReference type="EMBL" id="MHCR01000005">
    <property type="protein sequence ID" value="OGY25911.1"/>
    <property type="molecule type" value="Genomic_DNA"/>
</dbReference>
<dbReference type="SUPFAM" id="SSF89550">
    <property type="entry name" value="PHP domain-like"/>
    <property type="match status" value="1"/>
</dbReference>
<dbReference type="CDD" id="cd19067">
    <property type="entry name" value="PfuEndoQ-like"/>
    <property type="match status" value="1"/>
</dbReference>
<evidence type="ECO:0000256" key="1">
    <source>
        <dbReference type="SAM" id="MobiDB-lite"/>
    </source>
</evidence>
<dbReference type="PANTHER" id="PTHR40084">
    <property type="entry name" value="PHOSPHOHYDROLASE, PHP FAMILY"/>
    <property type="match status" value="1"/>
</dbReference>
<dbReference type="AlphaFoldDB" id="A0A1G1WE57"/>
<feature type="region of interest" description="Disordered" evidence="1">
    <location>
        <begin position="251"/>
        <end position="282"/>
    </location>
</feature>
<dbReference type="STRING" id="1802595.A2134_01055"/>
<proteinExistence type="predicted"/>
<dbReference type="Proteomes" id="UP000178162">
    <property type="component" value="Unassembled WGS sequence"/>
</dbReference>
<gene>
    <name evidence="2" type="ORF">A2134_01055</name>
</gene>
<feature type="compositionally biased region" description="Low complexity" evidence="1">
    <location>
        <begin position="253"/>
        <end position="281"/>
    </location>
</feature>
<dbReference type="PANTHER" id="PTHR40084:SF1">
    <property type="entry name" value="PHOSPHOTRANSFERASE"/>
    <property type="match status" value="1"/>
</dbReference>
<reference evidence="2 3" key="1">
    <citation type="journal article" date="2016" name="Nat. Commun.">
        <title>Thousands of microbial genomes shed light on interconnected biogeochemical processes in an aquifer system.</title>
        <authorList>
            <person name="Anantharaman K."/>
            <person name="Brown C.T."/>
            <person name="Hug L.A."/>
            <person name="Sharon I."/>
            <person name="Castelle C.J."/>
            <person name="Probst A.J."/>
            <person name="Thomas B.C."/>
            <person name="Singh A."/>
            <person name="Wilkins M.J."/>
            <person name="Karaoz U."/>
            <person name="Brodie E.L."/>
            <person name="Williams K.H."/>
            <person name="Hubbard S.S."/>
            <person name="Banfield J.F."/>
        </authorList>
    </citation>
    <scope>NUCLEOTIDE SEQUENCE [LARGE SCALE GENOMIC DNA]</scope>
</reference>
<comment type="caution">
    <text evidence="2">The sequence shown here is derived from an EMBL/GenBank/DDBJ whole genome shotgun (WGS) entry which is preliminary data.</text>
</comment>
<evidence type="ECO:0000313" key="3">
    <source>
        <dbReference type="Proteomes" id="UP000178162"/>
    </source>
</evidence>
<name>A0A1G1WE57_9BACT</name>
<protein>
    <recommendedName>
        <fullName evidence="4">DNA helicase UvrD</fullName>
    </recommendedName>
</protein>
<evidence type="ECO:0000313" key="2">
    <source>
        <dbReference type="EMBL" id="OGY25911.1"/>
    </source>
</evidence>
<evidence type="ECO:0008006" key="4">
    <source>
        <dbReference type="Google" id="ProtNLM"/>
    </source>
</evidence>